<evidence type="ECO:0000313" key="5">
    <source>
        <dbReference type="Proteomes" id="UP001470230"/>
    </source>
</evidence>
<name>A0ABR2HCG9_9EUKA</name>
<dbReference type="Gene3D" id="3.20.20.140">
    <property type="entry name" value="Metal-dependent hydrolases"/>
    <property type="match status" value="1"/>
</dbReference>
<comment type="similarity">
    <text evidence="2">Belongs to the metallo-dependent hydrolases superfamily.</text>
</comment>
<dbReference type="EMBL" id="JAPFFF010000036">
    <property type="protein sequence ID" value="KAK8843101.1"/>
    <property type="molecule type" value="Genomic_DNA"/>
</dbReference>
<keyword evidence="2" id="KW-0210">Decarboxylase</keyword>
<dbReference type="PANTHER" id="PTHR21240:SF30">
    <property type="entry name" value="AMIDOHYDROLASE-RELATED DOMAIN-CONTAINING PROTEIN-RELATED"/>
    <property type="match status" value="1"/>
</dbReference>
<dbReference type="InterPro" id="IPR006680">
    <property type="entry name" value="Amidohydro-rel"/>
</dbReference>
<dbReference type="InterPro" id="IPR032465">
    <property type="entry name" value="ACMSD"/>
</dbReference>
<protein>
    <recommendedName>
        <fullName evidence="3">Amidohydrolase-related domain-containing protein</fullName>
    </recommendedName>
</protein>
<gene>
    <name evidence="4" type="ORF">M9Y10_025292</name>
</gene>
<feature type="domain" description="Amidohydrolase-related" evidence="3">
    <location>
        <begin position="62"/>
        <end position="331"/>
    </location>
</feature>
<evidence type="ECO:0000256" key="2">
    <source>
        <dbReference type="RuleBase" id="RU366045"/>
    </source>
</evidence>
<reference evidence="4 5" key="1">
    <citation type="submission" date="2024-04" db="EMBL/GenBank/DDBJ databases">
        <title>Tritrichomonas musculus Genome.</title>
        <authorList>
            <person name="Alves-Ferreira E."/>
            <person name="Grigg M."/>
            <person name="Lorenzi H."/>
            <person name="Galac M."/>
        </authorList>
    </citation>
    <scope>NUCLEOTIDE SEQUENCE [LARGE SCALE GENOMIC DNA]</scope>
    <source>
        <strain evidence="4 5">EAF2021</strain>
    </source>
</reference>
<keyword evidence="1 2" id="KW-0456">Lyase</keyword>
<dbReference type="Proteomes" id="UP001470230">
    <property type="component" value="Unassembled WGS sequence"/>
</dbReference>
<keyword evidence="5" id="KW-1185">Reference proteome</keyword>
<proteinExistence type="inferred from homology"/>
<evidence type="ECO:0000256" key="1">
    <source>
        <dbReference type="ARBA" id="ARBA00023239"/>
    </source>
</evidence>
<dbReference type="SUPFAM" id="SSF51556">
    <property type="entry name" value="Metallo-dependent hydrolases"/>
    <property type="match status" value="1"/>
</dbReference>
<comment type="caution">
    <text evidence="4">The sequence shown here is derived from an EMBL/GenBank/DDBJ whole genome shotgun (WGS) entry which is preliminary data.</text>
</comment>
<organism evidence="4 5">
    <name type="scientific">Tritrichomonas musculus</name>
    <dbReference type="NCBI Taxonomy" id="1915356"/>
    <lineage>
        <taxon>Eukaryota</taxon>
        <taxon>Metamonada</taxon>
        <taxon>Parabasalia</taxon>
        <taxon>Tritrichomonadida</taxon>
        <taxon>Tritrichomonadidae</taxon>
        <taxon>Tritrichomonas</taxon>
    </lineage>
</organism>
<evidence type="ECO:0000259" key="3">
    <source>
        <dbReference type="Pfam" id="PF04909"/>
    </source>
</evidence>
<evidence type="ECO:0000313" key="4">
    <source>
        <dbReference type="EMBL" id="KAK8843101.1"/>
    </source>
</evidence>
<dbReference type="PANTHER" id="PTHR21240">
    <property type="entry name" value="2-AMINO-3-CARBOXYLMUCONATE-6-SEMIALDEHYDE DECARBOXYLASE"/>
    <property type="match status" value="1"/>
</dbReference>
<accession>A0ABR2HCG9</accession>
<sequence length="333" mass="37918">MKIIALEEHILDKAIGAASGKIVQENYPYSQLFLNPPKDVAPSNIDLFELGERRIKEMDNNGITMEILSYTNATQWIPGPKAIDLSRTANDILAQAVKSHPDRFRAFATLPWSDPIAASQELRRTIKELGFVGVLLSGRPQTGNVYLDDKCYYPIWEVLTEFDLPIYIHPNFTSPDVIKAYYTGLNDQVNTILSTYGFGWHLEAGMQVIRMILAGVFEKFPTLKVISGHWGEIVPYYLPRLDQMLIPSITGLKEKFSFYYKRNVYVTPSGVYDYDSLEFCIKKLGIDHLLFSADFPYIPENDARQFLENSPMSDEDKEKFASKNAIKLLHLAE</sequence>
<dbReference type="InterPro" id="IPR032466">
    <property type="entry name" value="Metal_Hydrolase"/>
</dbReference>
<dbReference type="Pfam" id="PF04909">
    <property type="entry name" value="Amidohydro_2"/>
    <property type="match status" value="1"/>
</dbReference>